<accession>A0A8X6R1D1</accession>
<dbReference type="Pfam" id="PF03564">
    <property type="entry name" value="DUF1759"/>
    <property type="match status" value="1"/>
</dbReference>
<evidence type="ECO:0000313" key="1">
    <source>
        <dbReference type="EMBL" id="GFX86546.1"/>
    </source>
</evidence>
<proteinExistence type="predicted"/>
<dbReference type="Proteomes" id="UP000887159">
    <property type="component" value="Unassembled WGS sequence"/>
</dbReference>
<gene>
    <name evidence="1" type="primary">NCL1_23659</name>
    <name evidence="1" type="ORF">TNCV_3728151</name>
</gene>
<dbReference type="EMBL" id="BMAU01021010">
    <property type="protein sequence ID" value="GFX86546.1"/>
    <property type="molecule type" value="Genomic_DNA"/>
</dbReference>
<protein>
    <submittedName>
        <fullName evidence="1">Uncharacterized protein</fullName>
    </submittedName>
</protein>
<organism evidence="1 2">
    <name type="scientific">Trichonephila clavipes</name>
    <name type="common">Golden silk orbweaver</name>
    <name type="synonym">Nephila clavipes</name>
    <dbReference type="NCBI Taxonomy" id="2585209"/>
    <lineage>
        <taxon>Eukaryota</taxon>
        <taxon>Metazoa</taxon>
        <taxon>Ecdysozoa</taxon>
        <taxon>Arthropoda</taxon>
        <taxon>Chelicerata</taxon>
        <taxon>Arachnida</taxon>
        <taxon>Araneae</taxon>
        <taxon>Araneomorphae</taxon>
        <taxon>Entelegynae</taxon>
        <taxon>Araneoidea</taxon>
        <taxon>Nephilidae</taxon>
        <taxon>Trichonephila</taxon>
    </lineage>
</organism>
<dbReference type="AlphaFoldDB" id="A0A8X6R1D1"/>
<reference evidence="1" key="1">
    <citation type="submission" date="2020-08" db="EMBL/GenBank/DDBJ databases">
        <title>Multicomponent nature underlies the extraordinary mechanical properties of spider dragline silk.</title>
        <authorList>
            <person name="Kono N."/>
            <person name="Nakamura H."/>
            <person name="Mori M."/>
            <person name="Yoshida Y."/>
            <person name="Ohtoshi R."/>
            <person name="Malay A.D."/>
            <person name="Moran D.A.P."/>
            <person name="Tomita M."/>
            <person name="Numata K."/>
            <person name="Arakawa K."/>
        </authorList>
    </citation>
    <scope>NUCLEOTIDE SEQUENCE</scope>
</reference>
<comment type="caution">
    <text evidence="1">The sequence shown here is derived from an EMBL/GenBank/DDBJ whole genome shotgun (WGS) entry which is preliminary data.</text>
</comment>
<evidence type="ECO:0000313" key="2">
    <source>
        <dbReference type="Proteomes" id="UP000887159"/>
    </source>
</evidence>
<dbReference type="InterPro" id="IPR005312">
    <property type="entry name" value="DUF1759"/>
</dbReference>
<name>A0A8X6R1D1_TRICX</name>
<sequence>MGKKYLLTIAISGYRPSIENVELSSHVQHNASPDKNSRTIVMVSFLDVTGIKPCPYLSPNQNALRIASGTEPTLIRKEDTTPLTVVQFLCSLHHCKRWCRWSTFNGRMIYQSSPAVVILRRPPPTFLIAVPVVWNAFQARETTLLLIPNSVDTLVTIRESDVEITVLSPDSSELTNEEENDMNEVNTGERGREIIVNDVPGCLEGEAATLLQSIQIKNDNYKKTWNALTERYENEVEIIHAALNKLVSQPVLKQESASGLRKLIDTTQQCIDTLQTLRQPVEYWDTLIIFLLRGKLDSEI</sequence>
<keyword evidence="2" id="KW-1185">Reference proteome</keyword>